<comment type="similarity">
    <text evidence="1">Belongs to the LysR transcriptional regulatory family.</text>
</comment>
<dbReference type="SUPFAM" id="SSF46785">
    <property type="entry name" value="Winged helix' DNA-binding domain"/>
    <property type="match status" value="1"/>
</dbReference>
<accession>A0AA50Q7M1</accession>
<dbReference type="PANTHER" id="PTHR30537:SF5">
    <property type="entry name" value="HTH-TYPE TRANSCRIPTIONAL ACTIVATOR TTDR-RELATED"/>
    <property type="match status" value="1"/>
</dbReference>
<dbReference type="Proteomes" id="UP001236800">
    <property type="component" value="Chromosome"/>
</dbReference>
<evidence type="ECO:0000259" key="5">
    <source>
        <dbReference type="PROSITE" id="PS50931"/>
    </source>
</evidence>
<protein>
    <submittedName>
        <fullName evidence="6">LysR family transcriptional regulator</fullName>
    </submittedName>
</protein>
<dbReference type="SUPFAM" id="SSF53850">
    <property type="entry name" value="Periplasmic binding protein-like II"/>
    <property type="match status" value="1"/>
</dbReference>
<dbReference type="InterPro" id="IPR000847">
    <property type="entry name" value="LysR_HTH_N"/>
</dbReference>
<dbReference type="Pfam" id="PF00126">
    <property type="entry name" value="HTH_1"/>
    <property type="match status" value="1"/>
</dbReference>
<dbReference type="Gene3D" id="1.10.10.10">
    <property type="entry name" value="Winged helix-like DNA-binding domain superfamily/Winged helix DNA-binding domain"/>
    <property type="match status" value="1"/>
</dbReference>
<dbReference type="PANTHER" id="PTHR30537">
    <property type="entry name" value="HTH-TYPE TRANSCRIPTIONAL REGULATOR"/>
    <property type="match status" value="1"/>
</dbReference>
<evidence type="ECO:0000256" key="3">
    <source>
        <dbReference type="ARBA" id="ARBA00023125"/>
    </source>
</evidence>
<proteinExistence type="inferred from homology"/>
<evidence type="ECO:0000256" key="2">
    <source>
        <dbReference type="ARBA" id="ARBA00023015"/>
    </source>
</evidence>
<gene>
    <name evidence="6" type="ORF">RA178_04785</name>
</gene>
<dbReference type="Pfam" id="PF03466">
    <property type="entry name" value="LysR_substrate"/>
    <property type="match status" value="1"/>
</dbReference>
<dbReference type="FunFam" id="1.10.10.10:FF:000001">
    <property type="entry name" value="LysR family transcriptional regulator"/>
    <property type="match status" value="1"/>
</dbReference>
<dbReference type="PROSITE" id="PS50931">
    <property type="entry name" value="HTH_LYSR"/>
    <property type="match status" value="1"/>
</dbReference>
<keyword evidence="3" id="KW-0238">DNA-binding</keyword>
<reference evidence="6" key="1">
    <citation type="submission" date="2023-08" db="EMBL/GenBank/DDBJ databases">
        <title>Complete genome sequence of Shewanella oncorhynchi Z-P2, a siderophore putrebactin-producing bacterium.</title>
        <authorList>
            <person name="Zhang Y."/>
        </authorList>
    </citation>
    <scope>NUCLEOTIDE SEQUENCE</scope>
    <source>
        <strain evidence="6">Z-P2</strain>
    </source>
</reference>
<dbReference type="RefSeq" id="WP_306684771.1">
    <property type="nucleotide sequence ID" value="NZ_CP132914.1"/>
</dbReference>
<dbReference type="InterPro" id="IPR058163">
    <property type="entry name" value="LysR-type_TF_proteobact-type"/>
</dbReference>
<dbReference type="EMBL" id="CP132914">
    <property type="protein sequence ID" value="WMB73945.1"/>
    <property type="molecule type" value="Genomic_DNA"/>
</dbReference>
<sequence length="304" mass="33707">MSQLPPLEDLRVFVIAATSGGFTAAAEQLSFSPAYVSKRIGLLEKALGVRLFLRSARSVSLTLEGKIALEWSERLLDTMEQMSLEISLEQQVPRGRLRIATSTGFGSYCIAPIISDLVFHYPELEVDLELLDRPVDLVSEGFDLEIRVGGELPPQMIAKRLASNYRVLAASPTYIDTHGMPNNLAALAEHKCIGIRERDQNHRVWRLESTAGIASVDLAASLMTNNGTVAKQWCLKGHGIMLRSIWDLQQDFLSGRLVRVLPEYHQSAEIHVIYASRLETSAKLRTCVAYLEETLPRFAGTGIS</sequence>
<dbReference type="GO" id="GO:0006351">
    <property type="term" value="P:DNA-templated transcription"/>
    <property type="evidence" value="ECO:0007669"/>
    <property type="project" value="TreeGrafter"/>
</dbReference>
<keyword evidence="2" id="KW-0805">Transcription regulation</keyword>
<dbReference type="FunFam" id="3.40.190.290:FF:000001">
    <property type="entry name" value="Transcriptional regulator, LysR family"/>
    <property type="match status" value="1"/>
</dbReference>
<dbReference type="InterPro" id="IPR036388">
    <property type="entry name" value="WH-like_DNA-bd_sf"/>
</dbReference>
<dbReference type="KEGG" id="sog:RA178_04785"/>
<dbReference type="GO" id="GO:0043565">
    <property type="term" value="F:sequence-specific DNA binding"/>
    <property type="evidence" value="ECO:0007669"/>
    <property type="project" value="TreeGrafter"/>
</dbReference>
<dbReference type="GeneID" id="301338475"/>
<feature type="domain" description="HTH lysR-type" evidence="5">
    <location>
        <begin position="5"/>
        <end position="62"/>
    </location>
</feature>
<evidence type="ECO:0000256" key="1">
    <source>
        <dbReference type="ARBA" id="ARBA00009437"/>
    </source>
</evidence>
<dbReference type="InterPro" id="IPR036390">
    <property type="entry name" value="WH_DNA-bd_sf"/>
</dbReference>
<dbReference type="AlphaFoldDB" id="A0AA50Q7M1"/>
<evidence type="ECO:0000313" key="6">
    <source>
        <dbReference type="EMBL" id="WMB73945.1"/>
    </source>
</evidence>
<keyword evidence="4" id="KW-0804">Transcription</keyword>
<organism evidence="6">
    <name type="scientific">Shewanella oncorhynchi</name>
    <dbReference type="NCBI Taxonomy" id="2726434"/>
    <lineage>
        <taxon>Bacteria</taxon>
        <taxon>Pseudomonadati</taxon>
        <taxon>Pseudomonadota</taxon>
        <taxon>Gammaproteobacteria</taxon>
        <taxon>Alteromonadales</taxon>
        <taxon>Shewanellaceae</taxon>
        <taxon>Shewanella</taxon>
    </lineage>
</organism>
<dbReference type="Gene3D" id="3.40.190.290">
    <property type="match status" value="1"/>
</dbReference>
<name>A0AA50Q7M1_9GAMM</name>
<dbReference type="GO" id="GO:0003700">
    <property type="term" value="F:DNA-binding transcription factor activity"/>
    <property type="evidence" value="ECO:0007669"/>
    <property type="project" value="InterPro"/>
</dbReference>
<evidence type="ECO:0000256" key="4">
    <source>
        <dbReference type="ARBA" id="ARBA00023163"/>
    </source>
</evidence>
<dbReference type="InterPro" id="IPR005119">
    <property type="entry name" value="LysR_subst-bd"/>
</dbReference>